<gene>
    <name evidence="1" type="ORF">NE695_17705</name>
</gene>
<sequence>MELDYRYAESTVKPSALEINDGTVYLRKDYSEIVRTSEQSEKVTYWTYQEAQITTQEFNEYVNMLMAQNAIKGQNDSENIVSLMVGQENNDSNQLAVMEAIADLYEMLLPM</sequence>
<reference evidence="1 2" key="1">
    <citation type="submission" date="2022-06" db="EMBL/GenBank/DDBJ databases">
        <title>Isolation of gut microbiota from human fecal samples.</title>
        <authorList>
            <person name="Pamer E.G."/>
            <person name="Barat B."/>
            <person name="Waligurski E."/>
            <person name="Medina S."/>
            <person name="Paddock L."/>
            <person name="Mostad J."/>
        </authorList>
    </citation>
    <scope>NUCLEOTIDE SEQUENCE [LARGE SCALE GENOMIC DNA]</scope>
    <source>
        <strain evidence="1 2">DFI.9.73</strain>
    </source>
</reference>
<dbReference type="RefSeq" id="WP_256192441.1">
    <property type="nucleotide sequence ID" value="NZ_JANFZG010000072.1"/>
</dbReference>
<comment type="caution">
    <text evidence="1">The sequence shown here is derived from an EMBL/GenBank/DDBJ whole genome shotgun (WGS) entry which is preliminary data.</text>
</comment>
<name>A0ABT1S475_9FIRM</name>
<dbReference type="EMBL" id="JANFZH010000072">
    <property type="protein sequence ID" value="MCQ4841748.1"/>
    <property type="molecule type" value="Genomic_DNA"/>
</dbReference>
<organism evidence="1 2">
    <name type="scientific">Neglectibacter timonensis</name>
    <dbReference type="NCBI Taxonomy" id="1776382"/>
    <lineage>
        <taxon>Bacteria</taxon>
        <taxon>Bacillati</taxon>
        <taxon>Bacillota</taxon>
        <taxon>Clostridia</taxon>
        <taxon>Eubacteriales</taxon>
        <taxon>Oscillospiraceae</taxon>
        <taxon>Neglectibacter</taxon>
    </lineage>
</organism>
<dbReference type="Proteomes" id="UP001524473">
    <property type="component" value="Unassembled WGS sequence"/>
</dbReference>
<accession>A0ABT1S475</accession>
<proteinExistence type="predicted"/>
<protein>
    <submittedName>
        <fullName evidence="1">Uncharacterized protein</fullName>
    </submittedName>
</protein>
<keyword evidence="2" id="KW-1185">Reference proteome</keyword>
<evidence type="ECO:0000313" key="2">
    <source>
        <dbReference type="Proteomes" id="UP001524473"/>
    </source>
</evidence>
<evidence type="ECO:0000313" key="1">
    <source>
        <dbReference type="EMBL" id="MCQ4841748.1"/>
    </source>
</evidence>